<dbReference type="RefSeq" id="WP_058146286.1">
    <property type="nucleotide sequence ID" value="NZ_CP027169.1"/>
</dbReference>
<sequence length="62" mass="6671">MGAPGDPRGRPPAALAVACIAPVHAGDLWLVYSEGEKPSRIFDVVDETYLDALPFSERTCQL</sequence>
<evidence type="ECO:0000313" key="1">
    <source>
        <dbReference type="EMBL" id="AVK03154.1"/>
    </source>
</evidence>
<proteinExistence type="predicted"/>
<protein>
    <submittedName>
        <fullName evidence="1">Uncharacterized protein</fullName>
    </submittedName>
</protein>
<evidence type="ECO:0000313" key="2">
    <source>
        <dbReference type="Proteomes" id="UP000238390"/>
    </source>
</evidence>
<dbReference type="EMBL" id="CP027169">
    <property type="protein sequence ID" value="AVK03154.1"/>
    <property type="molecule type" value="Genomic_DNA"/>
</dbReference>
<name>A0A2R3IMP4_9PSED</name>
<keyword evidence="2" id="KW-1185">Reference proteome</keyword>
<accession>A0A2R3IMP4</accession>
<gene>
    <name evidence="1" type="ORF">CSB93_5716</name>
</gene>
<dbReference type="Proteomes" id="UP000238390">
    <property type="component" value="Chromosome"/>
</dbReference>
<organism evidence="1 2">
    <name type="scientific">Pseudomonas paraeruginosa</name>
    <dbReference type="NCBI Taxonomy" id="2994495"/>
    <lineage>
        <taxon>Bacteria</taxon>
        <taxon>Pseudomonadati</taxon>
        <taxon>Pseudomonadota</taxon>
        <taxon>Gammaproteobacteria</taxon>
        <taxon>Pseudomonadales</taxon>
        <taxon>Pseudomonadaceae</taxon>
        <taxon>Pseudomonas</taxon>
    </lineage>
</organism>
<reference evidence="1 2" key="1">
    <citation type="submission" date="2018-02" db="EMBL/GenBank/DDBJ databases">
        <title>FDA/CDC Antimicrobial Resistant Isolate Bank Genome Sequencing.</title>
        <authorList>
            <person name="Benahmed F.H."/>
            <person name="Lutgring J.D."/>
            <person name="Yoo B."/>
            <person name="Machado M."/>
            <person name="Brown A."/>
            <person name="McAllister G."/>
            <person name="Perry A."/>
            <person name="Halpin A.L."/>
            <person name="Vavikolanu K."/>
            <person name="Ott S."/>
            <person name="Zhao X."/>
            <person name="Tallon L.J."/>
            <person name="Sadzewicz L."/>
            <person name="Aluvathingal J."/>
            <person name="Nadendla S."/>
            <person name="Voskania-kordi A."/>
            <person name="Simonyan V."/>
            <person name="Patel J."/>
            <person name="Shawar R.M."/>
        </authorList>
    </citation>
    <scope>NUCLEOTIDE SEQUENCE [LARGE SCALE GENOMIC DNA]</scope>
    <source>
        <strain evidence="1 2">AR_0356</strain>
    </source>
</reference>
<dbReference type="AlphaFoldDB" id="A0A2R3IMP4"/>